<dbReference type="RefSeq" id="WP_004796686.1">
    <property type="nucleotide sequence ID" value="NZ_AJFU01000004.1"/>
</dbReference>
<protein>
    <recommendedName>
        <fullName evidence="7">Lipoprotein</fullName>
    </recommendedName>
</protein>
<organism evidence="5 6">
    <name type="scientific">Mycoplasmopsis canis UFG4</name>
    <dbReference type="NCBI Taxonomy" id="1131455"/>
    <lineage>
        <taxon>Bacteria</taxon>
        <taxon>Bacillati</taxon>
        <taxon>Mycoplasmatota</taxon>
        <taxon>Mycoplasmoidales</taxon>
        <taxon>Metamycoplasmataceae</taxon>
        <taxon>Mycoplasmopsis</taxon>
    </lineage>
</organism>
<proteinExistence type="inferred from homology"/>
<dbReference type="Pfam" id="PF03305">
    <property type="entry name" value="Lipoprotein_X"/>
    <property type="match status" value="1"/>
</dbReference>
<dbReference type="Pfam" id="PF03202">
    <property type="entry name" value="Lipoprotein_10"/>
    <property type="match status" value="1"/>
</dbReference>
<evidence type="ECO:0000259" key="3">
    <source>
        <dbReference type="Pfam" id="PF03202"/>
    </source>
</evidence>
<evidence type="ECO:0000259" key="4">
    <source>
        <dbReference type="Pfam" id="PF03305"/>
    </source>
</evidence>
<keyword evidence="2" id="KW-0732">Signal</keyword>
<keyword evidence="6" id="KW-1185">Reference proteome</keyword>
<reference evidence="5 6" key="1">
    <citation type="journal article" date="2012" name="J. Bacteriol.">
        <title>Genome annotation of five Mycoplasma canis strains.</title>
        <authorList>
            <person name="Brown D.R."/>
            <person name="May M."/>
            <person name="Michaels D.L."/>
            <person name="Barbet A.F."/>
        </authorList>
    </citation>
    <scope>NUCLEOTIDE SEQUENCE [LARGE SCALE GENOMIC DNA]</scope>
    <source>
        <strain evidence="5 6">UFG4</strain>
    </source>
</reference>
<sequence>MSNKLKKYLLGVGGSLISASALMATVACGDTKEDVDNSNVEDLDSRKEELNAYINFASEDEKASLIDQVEKATTADLLDEISGKIEESINKNNHGYFERLKSSKSNNRKFTQKVKNEIVLATTFSESGAQARAIENILKVYNGLVDQMLEVKKSTTMSEVEKREKYKELGISPLAKKVVHRVVGSGYPAGAEKVRLALSAKDADNFFNIILNYSTVAAKLAEKEKKSDGTVEEGMLLSFNSLDKDLDVDTSLFDKGFSVVNDKIENVESKSTYVLPLFKSTQVLAINAPVLGYILTSMKESGVAFDENSQDFFNQIIEAGKTDKESVATLWGQKVANADTVLEKYKKDNFKLSKDIFESYDKLVEFSTIAQSLFSESSKGTNSTVHVFGIDDMTGVYEQALFSALDGNESNMLQTVSTNNGKIEVNFNSIKNKSGAAYTKSQEIFNTFTTAFGKGAVYAFPSGQYSSNDQTKHKFAFSIGSTAGYFHNFKKGGSSVTTVSHPGSSYEFELSNFGGAYEFKDKGKTTGALAYIGSYANAIVPSTAADTASKYDYVSKSVEDDAKITSLFSKSEKNKTLNLIFELSKTATGKLADYIKELEKDPSVQKYSIIKKSDNKEYVVYSFENVLTGGKDLAFANNTFANHNVKVFSDTSLLNEEELISIPTPGKWKSDSRKKVLFAQGPSLIGIKSNDEDESATKAFVKWLVTYDKEVTLGKNNNIPLVELQKSASYISALKGMKDKTKEESSKIYGNNKYLEIAYNEFVKSSKEDDYVVFEEPAGSGSDSFRKNIGTAWETVQSGYVNNTDKKKSFDDFVTDMTKGINN</sequence>
<feature type="signal peptide" evidence="2">
    <location>
        <begin position="1"/>
        <end position="23"/>
    </location>
</feature>
<feature type="domain" description="Mycoplasma lipoprotein C-terminal" evidence="3">
    <location>
        <begin position="679"/>
        <end position="798"/>
    </location>
</feature>
<comment type="similarity">
    <text evidence="1">Belongs to the MG185/MG260 family.</text>
</comment>
<evidence type="ECO:0000313" key="6">
    <source>
        <dbReference type="Proteomes" id="UP000006229"/>
    </source>
</evidence>
<dbReference type="Proteomes" id="UP000006229">
    <property type="component" value="Unassembled WGS sequence"/>
</dbReference>
<evidence type="ECO:0000256" key="2">
    <source>
        <dbReference type="SAM" id="SignalP"/>
    </source>
</evidence>
<dbReference type="InterPro" id="IPR004984">
    <property type="entry name" value="Mycoplasma_lipoprotein_cen_dom"/>
</dbReference>
<dbReference type="InterPro" id="IPR004890">
    <property type="entry name" value="Lipoprotein_10_C"/>
</dbReference>
<dbReference type="PROSITE" id="PS51257">
    <property type="entry name" value="PROKAR_LIPOPROTEIN"/>
    <property type="match status" value="1"/>
</dbReference>
<dbReference type="PATRIC" id="fig|1131455.3.peg.277"/>
<accession>I1A6X0</accession>
<gene>
    <name evidence="5" type="ORF">MCANUFG4_01363</name>
</gene>
<feature type="domain" description="Mycoplasma lipoprotein central" evidence="4">
    <location>
        <begin position="323"/>
        <end position="491"/>
    </location>
</feature>
<dbReference type="NCBIfam" id="NF045826">
    <property type="entry name" value="lipo_P68"/>
    <property type="match status" value="1"/>
</dbReference>
<dbReference type="AlphaFoldDB" id="I1A6X0"/>
<dbReference type="EMBL" id="AJFU01000004">
    <property type="protein sequence ID" value="EIE42241.1"/>
    <property type="molecule type" value="Genomic_DNA"/>
</dbReference>
<dbReference type="InterPro" id="IPR054825">
    <property type="entry name" value="P68-like"/>
</dbReference>
<feature type="chain" id="PRO_5003637254" description="Lipoprotein" evidence="2">
    <location>
        <begin position="24"/>
        <end position="823"/>
    </location>
</feature>
<evidence type="ECO:0000256" key="1">
    <source>
        <dbReference type="ARBA" id="ARBA00009031"/>
    </source>
</evidence>
<evidence type="ECO:0000313" key="5">
    <source>
        <dbReference type="EMBL" id="EIE42241.1"/>
    </source>
</evidence>
<dbReference type="OrthoDB" id="393769at2"/>
<comment type="caution">
    <text evidence="5">The sequence shown here is derived from an EMBL/GenBank/DDBJ whole genome shotgun (WGS) entry which is preliminary data.</text>
</comment>
<evidence type="ECO:0008006" key="7">
    <source>
        <dbReference type="Google" id="ProtNLM"/>
    </source>
</evidence>
<name>I1A6X0_9BACT</name>